<evidence type="ECO:0000256" key="3">
    <source>
        <dbReference type="ARBA" id="ARBA00014919"/>
    </source>
</evidence>
<dbReference type="Gene3D" id="3.40.50.300">
    <property type="entry name" value="P-loop containing nucleotide triphosphate hydrolases"/>
    <property type="match status" value="1"/>
</dbReference>
<keyword evidence="10" id="KW-0472">Membrane</keyword>
<evidence type="ECO:0000259" key="16">
    <source>
        <dbReference type="SMART" id="SM00962"/>
    </source>
</evidence>
<keyword evidence="17" id="KW-0969">Cilium</keyword>
<dbReference type="InterPro" id="IPR027417">
    <property type="entry name" value="P-loop_NTPase"/>
</dbReference>
<feature type="domain" description="AAA+ ATPase" evidence="15">
    <location>
        <begin position="163"/>
        <end position="318"/>
    </location>
</feature>
<comment type="subcellular location">
    <subcellularLocation>
        <location evidence="1">Cell membrane</location>
        <topology evidence="1">Peripheral membrane protein</topology>
        <orientation evidence="1">Cytoplasmic side</orientation>
    </subcellularLocation>
</comment>
<evidence type="ECO:0000256" key="14">
    <source>
        <dbReference type="SAM" id="Coils"/>
    </source>
</evidence>
<dbReference type="EMBL" id="FUWM01000010">
    <property type="protein sequence ID" value="SJZ64566.1"/>
    <property type="molecule type" value="Genomic_DNA"/>
</dbReference>
<gene>
    <name evidence="17" type="ORF">SAMN02745118_01433</name>
</gene>
<evidence type="ECO:0000256" key="9">
    <source>
        <dbReference type="ARBA" id="ARBA00023134"/>
    </source>
</evidence>
<dbReference type="GO" id="GO:0005525">
    <property type="term" value="F:GTP binding"/>
    <property type="evidence" value="ECO:0007669"/>
    <property type="project" value="UniProtKB-UniRule"/>
</dbReference>
<evidence type="ECO:0000313" key="17">
    <source>
        <dbReference type="EMBL" id="SJZ64566.1"/>
    </source>
</evidence>
<sequence>MQVKRYRGENMQEAMFKVKADLGADAIILHTRKLNKGGFLGFFGKKIVEVVATLDKKESDEEYERLQDELHQMKQMMGNLLNELETKQLNSSYDHLPEVLRKMIDKLLNQGVKEEIVMDILKSINEELTPQEFNNQDRIKEVIASDIKKRLKQTSPLILHDKQPKVVALLGPTGVGKTTTIAKLAADFSLVKNKDVALITADTYRIAAVDQLKTYSEIIGAPLEVVFSVNELNQAIDKFSDKDLILIDTAGRSQKNQMQMSELSTLLENANVDENYLVLNLTTKLSDIIDIILKFQKVGIDNLVFTKLDETRGLGTILNVIDEFDIPVSYIADGQNVPEDIEAIDPQKVVDIFLKE</sequence>
<keyword evidence="7" id="KW-1005">Bacterial flagellum biogenesis</keyword>
<keyword evidence="18" id="KW-1185">Reference proteome</keyword>
<dbReference type="GO" id="GO:0005886">
    <property type="term" value="C:plasma membrane"/>
    <property type="evidence" value="ECO:0007669"/>
    <property type="project" value="UniProtKB-SubCell"/>
</dbReference>
<keyword evidence="17" id="KW-0282">Flagellum</keyword>
<dbReference type="SUPFAM" id="SSF52540">
    <property type="entry name" value="P-loop containing nucleoside triphosphate hydrolases"/>
    <property type="match status" value="1"/>
</dbReference>
<dbReference type="Gene3D" id="1.20.120.1380">
    <property type="entry name" value="Flagellar FlhF biosynthesis protein, N domain"/>
    <property type="match status" value="1"/>
</dbReference>
<evidence type="ECO:0000313" key="18">
    <source>
        <dbReference type="Proteomes" id="UP000190625"/>
    </source>
</evidence>
<keyword evidence="5" id="KW-1003">Cell membrane</keyword>
<evidence type="ECO:0000256" key="13">
    <source>
        <dbReference type="NCBIfam" id="TIGR03499"/>
    </source>
</evidence>
<dbReference type="CDD" id="cd17873">
    <property type="entry name" value="FlhF"/>
    <property type="match status" value="1"/>
</dbReference>
<evidence type="ECO:0000256" key="10">
    <source>
        <dbReference type="ARBA" id="ARBA00023136"/>
    </source>
</evidence>
<evidence type="ECO:0000259" key="15">
    <source>
        <dbReference type="SMART" id="SM00382"/>
    </source>
</evidence>
<keyword evidence="17" id="KW-0966">Cell projection</keyword>
<dbReference type="FunFam" id="3.40.50.300:FF:000695">
    <property type="entry name" value="Flagellar biosynthesis regulator FlhF"/>
    <property type="match status" value="1"/>
</dbReference>
<protein>
    <recommendedName>
        <fullName evidence="3 13">Flagellar biosynthesis protein FlhF</fullName>
    </recommendedName>
</protein>
<feature type="coiled-coil region" evidence="14">
    <location>
        <begin position="56"/>
        <end position="90"/>
    </location>
</feature>
<reference evidence="18" key="1">
    <citation type="submission" date="2017-02" db="EMBL/GenBank/DDBJ databases">
        <authorList>
            <person name="Varghese N."/>
            <person name="Submissions S."/>
        </authorList>
    </citation>
    <scope>NUCLEOTIDE SEQUENCE [LARGE SCALE GENOMIC DNA]</scope>
    <source>
        <strain evidence="18">ATCC BAA-73</strain>
    </source>
</reference>
<dbReference type="SMART" id="SM00962">
    <property type="entry name" value="SRP54"/>
    <property type="match status" value="1"/>
</dbReference>
<dbReference type="GO" id="GO:0015031">
    <property type="term" value="P:protein transport"/>
    <property type="evidence" value="ECO:0007669"/>
    <property type="project" value="UniProtKB-KW"/>
</dbReference>
<comment type="similarity">
    <text evidence="2">Belongs to the GTP-binding SRP family.</text>
</comment>
<dbReference type="GO" id="GO:0006614">
    <property type="term" value="P:SRP-dependent cotranslational protein targeting to membrane"/>
    <property type="evidence" value="ECO:0007669"/>
    <property type="project" value="UniProtKB-UniRule"/>
</dbReference>
<dbReference type="InterPro" id="IPR000897">
    <property type="entry name" value="SRP54_GTPase_dom"/>
</dbReference>
<evidence type="ECO:0000256" key="6">
    <source>
        <dbReference type="ARBA" id="ARBA00022741"/>
    </source>
</evidence>
<keyword evidence="9" id="KW-0342">GTP-binding</keyword>
<feature type="domain" description="SRP54-type proteins GTP-binding" evidence="16">
    <location>
        <begin position="164"/>
        <end position="355"/>
    </location>
</feature>
<organism evidence="17 18">
    <name type="scientific">Selenihalanaerobacter shriftii</name>
    <dbReference type="NCBI Taxonomy" id="142842"/>
    <lineage>
        <taxon>Bacteria</taxon>
        <taxon>Bacillati</taxon>
        <taxon>Bacillota</taxon>
        <taxon>Clostridia</taxon>
        <taxon>Halanaerobiales</taxon>
        <taxon>Halobacteroidaceae</taxon>
        <taxon>Selenihalanaerobacter</taxon>
    </lineage>
</organism>
<evidence type="ECO:0000256" key="5">
    <source>
        <dbReference type="ARBA" id="ARBA00022475"/>
    </source>
</evidence>
<dbReference type="AlphaFoldDB" id="A0A1T4MCF9"/>
<keyword evidence="6" id="KW-0547">Nucleotide-binding</keyword>
<evidence type="ECO:0000256" key="7">
    <source>
        <dbReference type="ARBA" id="ARBA00022795"/>
    </source>
</evidence>
<dbReference type="SMART" id="SM00382">
    <property type="entry name" value="AAA"/>
    <property type="match status" value="1"/>
</dbReference>
<dbReference type="InterPro" id="IPR003593">
    <property type="entry name" value="AAA+_ATPase"/>
</dbReference>
<dbReference type="InterPro" id="IPR020006">
    <property type="entry name" value="FlhF"/>
</dbReference>
<dbReference type="STRING" id="142842.SAMN02745118_01433"/>
<evidence type="ECO:0000256" key="1">
    <source>
        <dbReference type="ARBA" id="ARBA00004413"/>
    </source>
</evidence>
<evidence type="ECO:0000256" key="11">
    <source>
        <dbReference type="ARBA" id="ARBA00023225"/>
    </source>
</evidence>
<comment type="function">
    <text evidence="12">Necessary for flagellar biosynthesis. May be involved in translocation of the flagellum.</text>
</comment>
<dbReference type="Pfam" id="PF00448">
    <property type="entry name" value="SRP54"/>
    <property type="match status" value="1"/>
</dbReference>
<name>A0A1T4MCF9_9FIRM</name>
<dbReference type="Proteomes" id="UP000190625">
    <property type="component" value="Unassembled WGS sequence"/>
</dbReference>
<dbReference type="PANTHER" id="PTHR43134:SF3">
    <property type="entry name" value="FLAGELLAR BIOSYNTHESIS PROTEIN FLHF"/>
    <property type="match status" value="1"/>
</dbReference>
<evidence type="ECO:0000256" key="2">
    <source>
        <dbReference type="ARBA" id="ARBA00008531"/>
    </source>
</evidence>
<dbReference type="NCBIfam" id="TIGR03499">
    <property type="entry name" value="FlhF"/>
    <property type="match status" value="1"/>
</dbReference>
<accession>A0A1T4MCF9</accession>
<evidence type="ECO:0000256" key="12">
    <source>
        <dbReference type="ARBA" id="ARBA00025337"/>
    </source>
</evidence>
<keyword evidence="8" id="KW-0653">Protein transport</keyword>
<evidence type="ECO:0000256" key="4">
    <source>
        <dbReference type="ARBA" id="ARBA00022448"/>
    </source>
</evidence>
<dbReference type="GO" id="GO:0044781">
    <property type="term" value="P:bacterial-type flagellum organization"/>
    <property type="evidence" value="ECO:0007669"/>
    <property type="project" value="UniProtKB-UniRule"/>
</dbReference>
<evidence type="ECO:0000256" key="8">
    <source>
        <dbReference type="ARBA" id="ARBA00022927"/>
    </source>
</evidence>
<dbReference type="PANTHER" id="PTHR43134">
    <property type="entry name" value="SIGNAL RECOGNITION PARTICLE RECEPTOR SUBUNIT ALPHA"/>
    <property type="match status" value="1"/>
</dbReference>
<keyword evidence="14" id="KW-0175">Coiled coil</keyword>
<dbReference type="GO" id="GO:0005047">
    <property type="term" value="F:signal recognition particle binding"/>
    <property type="evidence" value="ECO:0007669"/>
    <property type="project" value="TreeGrafter"/>
</dbReference>
<dbReference type="InterPro" id="IPR047040">
    <property type="entry name" value="FlhF__GTPase_dom"/>
</dbReference>
<keyword evidence="4" id="KW-0813">Transport</keyword>
<dbReference type="OrthoDB" id="9778554at2"/>
<dbReference type="GO" id="GO:0003924">
    <property type="term" value="F:GTPase activity"/>
    <property type="evidence" value="ECO:0007669"/>
    <property type="project" value="UniProtKB-UniRule"/>
</dbReference>
<keyword evidence="11" id="KW-1006">Bacterial flagellum protein export</keyword>
<proteinExistence type="inferred from homology"/>
<dbReference type="RefSeq" id="WP_078809908.1">
    <property type="nucleotide sequence ID" value="NZ_FUWM01000010.1"/>
</dbReference>